<dbReference type="RefSeq" id="WP_145075244.1">
    <property type="nucleotide sequence ID" value="NZ_CP036298.1"/>
</dbReference>
<dbReference type="Proteomes" id="UP000318017">
    <property type="component" value="Chromosome"/>
</dbReference>
<dbReference type="EMBL" id="CP036298">
    <property type="protein sequence ID" value="QDV22928.1"/>
    <property type="molecule type" value="Genomic_DNA"/>
</dbReference>
<evidence type="ECO:0000313" key="2">
    <source>
        <dbReference type="Proteomes" id="UP000318017"/>
    </source>
</evidence>
<gene>
    <name evidence="1" type="ORF">Q31a_12210</name>
</gene>
<dbReference type="AlphaFoldDB" id="A0A518G2V8"/>
<proteinExistence type="predicted"/>
<protein>
    <submittedName>
        <fullName evidence="1">Uncharacterized protein</fullName>
    </submittedName>
</protein>
<keyword evidence="2" id="KW-1185">Reference proteome</keyword>
<sequence>MRTFPTRAPGIGAIAADLPPDDTLFLRRMLADRVQNRGHTIKHIANTTRISRNRLLQIARDSGLHYRCKLPTQAQVDQALSGVLREGLSCKGAALKAGMSKSAVHRLVQAARNRHIDSAGPVRYFQRTWRCPDHGLVGLVPCVACLAMGNPGLPEEF</sequence>
<evidence type="ECO:0000313" key="1">
    <source>
        <dbReference type="EMBL" id="QDV22928.1"/>
    </source>
</evidence>
<name>A0A518G2V8_9BACT</name>
<organism evidence="1 2">
    <name type="scientific">Aureliella helgolandensis</name>
    <dbReference type="NCBI Taxonomy" id="2527968"/>
    <lineage>
        <taxon>Bacteria</taxon>
        <taxon>Pseudomonadati</taxon>
        <taxon>Planctomycetota</taxon>
        <taxon>Planctomycetia</taxon>
        <taxon>Pirellulales</taxon>
        <taxon>Pirellulaceae</taxon>
        <taxon>Aureliella</taxon>
    </lineage>
</organism>
<dbReference type="OrthoDB" id="282659at2"/>
<accession>A0A518G2V8</accession>
<reference evidence="1 2" key="1">
    <citation type="submission" date="2019-02" db="EMBL/GenBank/DDBJ databases">
        <title>Deep-cultivation of Planctomycetes and their phenomic and genomic characterization uncovers novel biology.</title>
        <authorList>
            <person name="Wiegand S."/>
            <person name="Jogler M."/>
            <person name="Boedeker C."/>
            <person name="Pinto D."/>
            <person name="Vollmers J."/>
            <person name="Rivas-Marin E."/>
            <person name="Kohn T."/>
            <person name="Peeters S.H."/>
            <person name="Heuer A."/>
            <person name="Rast P."/>
            <person name="Oberbeckmann S."/>
            <person name="Bunk B."/>
            <person name="Jeske O."/>
            <person name="Meyerdierks A."/>
            <person name="Storesund J.E."/>
            <person name="Kallscheuer N."/>
            <person name="Luecker S."/>
            <person name="Lage O.M."/>
            <person name="Pohl T."/>
            <person name="Merkel B.J."/>
            <person name="Hornburger P."/>
            <person name="Mueller R.-W."/>
            <person name="Bruemmer F."/>
            <person name="Labrenz M."/>
            <person name="Spormann A.M."/>
            <person name="Op den Camp H."/>
            <person name="Overmann J."/>
            <person name="Amann R."/>
            <person name="Jetten M.S.M."/>
            <person name="Mascher T."/>
            <person name="Medema M.H."/>
            <person name="Devos D.P."/>
            <person name="Kaster A.-K."/>
            <person name="Ovreas L."/>
            <person name="Rohde M."/>
            <person name="Galperin M.Y."/>
            <person name="Jogler C."/>
        </authorList>
    </citation>
    <scope>NUCLEOTIDE SEQUENCE [LARGE SCALE GENOMIC DNA]</scope>
    <source>
        <strain evidence="1 2">Q31a</strain>
    </source>
</reference>
<dbReference type="KEGG" id="ahel:Q31a_12210"/>